<feature type="signal peptide" evidence="2">
    <location>
        <begin position="1"/>
        <end position="24"/>
    </location>
</feature>
<evidence type="ECO:0000313" key="4">
    <source>
        <dbReference type="Proteomes" id="UP000324222"/>
    </source>
</evidence>
<keyword evidence="2" id="KW-0732">Signal</keyword>
<dbReference type="AlphaFoldDB" id="A0A5B7FKF9"/>
<feature type="region of interest" description="Disordered" evidence="1">
    <location>
        <begin position="43"/>
        <end position="63"/>
    </location>
</feature>
<comment type="caution">
    <text evidence="3">The sequence shown here is derived from an EMBL/GenBank/DDBJ whole genome shotgun (WGS) entry which is preliminary data.</text>
</comment>
<feature type="compositionally biased region" description="Pro residues" evidence="1">
    <location>
        <begin position="43"/>
        <end position="55"/>
    </location>
</feature>
<name>A0A5B7FKF9_PORTR</name>
<feature type="chain" id="PRO_5022916465" evidence="2">
    <location>
        <begin position="25"/>
        <end position="63"/>
    </location>
</feature>
<sequence>MRTLPLPTFFLLQIIANLFRQATYSPTYYQHIAAHHPASFRPAPPFPIPPRPTPTTPSRLWPL</sequence>
<dbReference type="Proteomes" id="UP000324222">
    <property type="component" value="Unassembled WGS sequence"/>
</dbReference>
<evidence type="ECO:0000256" key="2">
    <source>
        <dbReference type="SAM" id="SignalP"/>
    </source>
</evidence>
<evidence type="ECO:0000313" key="3">
    <source>
        <dbReference type="EMBL" id="MPC45965.1"/>
    </source>
</evidence>
<dbReference type="EMBL" id="VSRR010006972">
    <property type="protein sequence ID" value="MPC45965.1"/>
    <property type="molecule type" value="Genomic_DNA"/>
</dbReference>
<accession>A0A5B7FKF9</accession>
<reference evidence="3 4" key="1">
    <citation type="submission" date="2019-05" db="EMBL/GenBank/DDBJ databases">
        <title>Another draft genome of Portunus trituberculatus and its Hox gene families provides insights of decapod evolution.</title>
        <authorList>
            <person name="Jeong J.-H."/>
            <person name="Song I."/>
            <person name="Kim S."/>
            <person name="Choi T."/>
            <person name="Kim D."/>
            <person name="Ryu S."/>
            <person name="Kim W."/>
        </authorList>
    </citation>
    <scope>NUCLEOTIDE SEQUENCE [LARGE SCALE GENOMIC DNA]</scope>
    <source>
        <tissue evidence="3">Muscle</tissue>
    </source>
</reference>
<proteinExistence type="predicted"/>
<organism evidence="3 4">
    <name type="scientific">Portunus trituberculatus</name>
    <name type="common">Swimming crab</name>
    <name type="synonym">Neptunus trituberculatus</name>
    <dbReference type="NCBI Taxonomy" id="210409"/>
    <lineage>
        <taxon>Eukaryota</taxon>
        <taxon>Metazoa</taxon>
        <taxon>Ecdysozoa</taxon>
        <taxon>Arthropoda</taxon>
        <taxon>Crustacea</taxon>
        <taxon>Multicrustacea</taxon>
        <taxon>Malacostraca</taxon>
        <taxon>Eumalacostraca</taxon>
        <taxon>Eucarida</taxon>
        <taxon>Decapoda</taxon>
        <taxon>Pleocyemata</taxon>
        <taxon>Brachyura</taxon>
        <taxon>Eubrachyura</taxon>
        <taxon>Portunoidea</taxon>
        <taxon>Portunidae</taxon>
        <taxon>Portuninae</taxon>
        <taxon>Portunus</taxon>
    </lineage>
</organism>
<gene>
    <name evidence="3" type="ORF">E2C01_039672</name>
</gene>
<evidence type="ECO:0000256" key="1">
    <source>
        <dbReference type="SAM" id="MobiDB-lite"/>
    </source>
</evidence>
<keyword evidence="4" id="KW-1185">Reference proteome</keyword>
<protein>
    <submittedName>
        <fullName evidence="3">Uncharacterized protein</fullName>
    </submittedName>
</protein>